<protein>
    <recommendedName>
        <fullName evidence="3">Transmembrane protein</fullName>
    </recommendedName>
</protein>
<dbReference type="AlphaFoldDB" id="A0A396JEY1"/>
<proteinExistence type="predicted"/>
<keyword evidence="1" id="KW-1133">Transmembrane helix</keyword>
<gene>
    <name evidence="2" type="ORF">MtrunA17_Chr1g0147181</name>
</gene>
<reference evidence="2" key="1">
    <citation type="journal article" date="2018" name="Nat. Plants">
        <title>Whole-genome landscape of Medicago truncatula symbiotic genes.</title>
        <authorList>
            <person name="Pecrix Y."/>
            <person name="Gamas P."/>
            <person name="Carrere S."/>
        </authorList>
    </citation>
    <scope>NUCLEOTIDE SEQUENCE</scope>
    <source>
        <tissue evidence="2">Leaves</tissue>
    </source>
</reference>
<comment type="caution">
    <text evidence="2">The sequence shown here is derived from an EMBL/GenBank/DDBJ whole genome shotgun (WGS) entry which is preliminary data.</text>
</comment>
<keyword evidence="1" id="KW-0812">Transmembrane</keyword>
<evidence type="ECO:0000256" key="1">
    <source>
        <dbReference type="SAM" id="Phobius"/>
    </source>
</evidence>
<feature type="transmembrane region" description="Helical" evidence="1">
    <location>
        <begin position="58"/>
        <end position="74"/>
    </location>
</feature>
<dbReference type="Gramene" id="rna113">
    <property type="protein sequence ID" value="RHN76740.1"/>
    <property type="gene ID" value="gene113"/>
</dbReference>
<dbReference type="Proteomes" id="UP000265566">
    <property type="component" value="Chromosome 1"/>
</dbReference>
<dbReference type="EMBL" id="PSQE01000001">
    <property type="protein sequence ID" value="RHN76740.1"/>
    <property type="molecule type" value="Genomic_DNA"/>
</dbReference>
<sequence>MSLAPPTFFKLYSEYNMPPFAEKYFPVSPISPIKIKLQYGEGTRPYIPTSIEISRQPYWFFLTFLATNIFVFFLQDKRKSLMMWNLESSWKEEQVLAWEDLASLPFGARTLFPRSLS</sequence>
<organism evidence="2">
    <name type="scientific">Medicago truncatula</name>
    <name type="common">Barrel medic</name>
    <name type="synonym">Medicago tribuloides</name>
    <dbReference type="NCBI Taxonomy" id="3880"/>
    <lineage>
        <taxon>Eukaryota</taxon>
        <taxon>Viridiplantae</taxon>
        <taxon>Streptophyta</taxon>
        <taxon>Embryophyta</taxon>
        <taxon>Tracheophyta</taxon>
        <taxon>Spermatophyta</taxon>
        <taxon>Magnoliopsida</taxon>
        <taxon>eudicotyledons</taxon>
        <taxon>Gunneridae</taxon>
        <taxon>Pentapetalae</taxon>
        <taxon>rosids</taxon>
        <taxon>fabids</taxon>
        <taxon>Fabales</taxon>
        <taxon>Fabaceae</taxon>
        <taxon>Papilionoideae</taxon>
        <taxon>50 kb inversion clade</taxon>
        <taxon>NPAAA clade</taxon>
        <taxon>Hologalegina</taxon>
        <taxon>IRL clade</taxon>
        <taxon>Trifolieae</taxon>
        <taxon>Medicago</taxon>
    </lineage>
</organism>
<name>A0A396JEY1_MEDTR</name>
<evidence type="ECO:0000313" key="2">
    <source>
        <dbReference type="EMBL" id="RHN76740.1"/>
    </source>
</evidence>
<keyword evidence="1" id="KW-0472">Membrane</keyword>
<evidence type="ECO:0008006" key="3">
    <source>
        <dbReference type="Google" id="ProtNLM"/>
    </source>
</evidence>
<accession>A0A396JEY1</accession>